<dbReference type="SUPFAM" id="SSF54495">
    <property type="entry name" value="UBC-like"/>
    <property type="match status" value="1"/>
</dbReference>
<dbReference type="EMBL" id="QNGE01002102">
    <property type="protein sequence ID" value="KAA3676214.1"/>
    <property type="molecule type" value="Genomic_DNA"/>
</dbReference>
<dbReference type="PROSITE" id="PS50127">
    <property type="entry name" value="UBC_2"/>
    <property type="match status" value="1"/>
</dbReference>
<gene>
    <name evidence="2" type="ORF">DEA37_0011477</name>
</gene>
<protein>
    <submittedName>
        <fullName evidence="2">Ubiquitin-conjugating enzyme E2 J2</fullName>
    </submittedName>
</protein>
<evidence type="ECO:0000313" key="2">
    <source>
        <dbReference type="EMBL" id="KAA3676214.1"/>
    </source>
</evidence>
<proteinExistence type="predicted"/>
<dbReference type="Proteomes" id="UP000324629">
    <property type="component" value="Unassembled WGS sequence"/>
</dbReference>
<feature type="domain" description="UBC core" evidence="1">
    <location>
        <begin position="60"/>
        <end position="225"/>
    </location>
</feature>
<dbReference type="AlphaFoldDB" id="A0A5J4NL71"/>
<keyword evidence="3" id="KW-1185">Reference proteome</keyword>
<reference evidence="2 3" key="1">
    <citation type="journal article" date="2019" name="Gigascience">
        <title>Whole-genome sequence of the oriental lung fluke Paragonimus westermani.</title>
        <authorList>
            <person name="Oey H."/>
            <person name="Zakrzewski M."/>
            <person name="Narain K."/>
            <person name="Devi K.R."/>
            <person name="Agatsuma T."/>
            <person name="Nawaratna S."/>
            <person name="Gobert G.N."/>
            <person name="Jones M.K."/>
            <person name="Ragan M.A."/>
            <person name="McManus D.P."/>
            <person name="Krause L."/>
        </authorList>
    </citation>
    <scope>NUCLEOTIDE SEQUENCE [LARGE SCALE GENOMIC DNA]</scope>
    <source>
        <strain evidence="2 3">IND2009</strain>
    </source>
</reference>
<evidence type="ECO:0000313" key="3">
    <source>
        <dbReference type="Proteomes" id="UP000324629"/>
    </source>
</evidence>
<dbReference type="Gene3D" id="3.10.110.10">
    <property type="entry name" value="Ubiquitin Conjugating Enzyme"/>
    <property type="match status" value="1"/>
</dbReference>
<organism evidence="2 3">
    <name type="scientific">Paragonimus westermani</name>
    <dbReference type="NCBI Taxonomy" id="34504"/>
    <lineage>
        <taxon>Eukaryota</taxon>
        <taxon>Metazoa</taxon>
        <taxon>Spiralia</taxon>
        <taxon>Lophotrochozoa</taxon>
        <taxon>Platyhelminthes</taxon>
        <taxon>Trematoda</taxon>
        <taxon>Digenea</taxon>
        <taxon>Plagiorchiida</taxon>
        <taxon>Troglotremata</taxon>
        <taxon>Troglotrematidae</taxon>
        <taxon>Paragonimus</taxon>
    </lineage>
</organism>
<name>A0A5J4NL71_9TREM</name>
<dbReference type="InterPro" id="IPR016135">
    <property type="entry name" value="UBQ-conjugating_enzyme/RWD"/>
</dbReference>
<sequence length="277" mass="30424">MGLPEGNFWYPFLKADPSAISVQDLLLNIGLHGAIGSEVIQPWIFKEAAIGEAVPLHNLFHQILLTSTGMVAQKEAIVTHNFEEGDRCSSGSLRPVGLIVIPREITDRPFKRTALQNFFSGGYYHGKLIFPREYPFRPPSIYMITPNGRFACNTRLCLSISDFHPDTWNPAWSVSSILTGLLSFMLENTYTTGSIETSVSTKRLLAESSGEFNLNSELFCELFPDVVKGPQVPVLGSLASNIPLNAFLYADVLKAGNASDSSAPQNNLVAAKRRSDD</sequence>
<comment type="caution">
    <text evidence="2">The sequence shown here is derived from an EMBL/GenBank/DDBJ whole genome shotgun (WGS) entry which is preliminary data.</text>
</comment>
<evidence type="ECO:0000259" key="1">
    <source>
        <dbReference type="PROSITE" id="PS50127"/>
    </source>
</evidence>
<dbReference type="CDD" id="cd23799">
    <property type="entry name" value="UBCc_UBE2J"/>
    <property type="match status" value="1"/>
</dbReference>
<dbReference type="PANTHER" id="PTHR24067">
    <property type="entry name" value="UBIQUITIN-CONJUGATING ENZYME E2"/>
    <property type="match status" value="1"/>
</dbReference>
<dbReference type="Pfam" id="PF00179">
    <property type="entry name" value="UQ_con"/>
    <property type="match status" value="1"/>
</dbReference>
<dbReference type="InterPro" id="IPR000608">
    <property type="entry name" value="UBC"/>
</dbReference>
<dbReference type="InterPro" id="IPR050113">
    <property type="entry name" value="Ub_conjugating_enzyme"/>
</dbReference>
<dbReference type="SMART" id="SM00212">
    <property type="entry name" value="UBCc"/>
    <property type="match status" value="1"/>
</dbReference>
<accession>A0A5J4NL71</accession>